<reference evidence="5 6" key="1">
    <citation type="journal article" date="2014" name="Int. J. Syst. Evol. Microbiol.">
        <title>Complete genome sequence of Corynebacterium casei LMG S-19264T (=DSM 44701T), isolated from a smear-ripened cheese.</title>
        <authorList>
            <consortium name="US DOE Joint Genome Institute (JGI-PGF)"/>
            <person name="Walter F."/>
            <person name="Albersmeier A."/>
            <person name="Kalinowski J."/>
            <person name="Ruckert C."/>
        </authorList>
    </citation>
    <scope>NUCLEOTIDE SEQUENCE [LARGE SCALE GENOMIC DNA]</scope>
    <source>
        <strain evidence="5 6">KCTC 19473</strain>
    </source>
</reference>
<dbReference type="EMBL" id="BMXL01000039">
    <property type="protein sequence ID" value="GHD36345.1"/>
    <property type="molecule type" value="Genomic_DNA"/>
</dbReference>
<dbReference type="PANTHER" id="PTHR48094">
    <property type="entry name" value="PROTEIN/NUCLEIC ACID DEGLYCASE DJ-1-RELATED"/>
    <property type="match status" value="1"/>
</dbReference>
<keyword evidence="2" id="KW-0456">Lyase</keyword>
<evidence type="ECO:0000313" key="6">
    <source>
        <dbReference type="Proteomes" id="UP000654947"/>
    </source>
</evidence>
<evidence type="ECO:0000256" key="1">
    <source>
        <dbReference type="ARBA" id="ARBA00023016"/>
    </source>
</evidence>
<accession>A0A918XKB2</accession>
<dbReference type="GO" id="GO:0019172">
    <property type="term" value="F:glyoxalase III activity"/>
    <property type="evidence" value="ECO:0007669"/>
    <property type="project" value="TreeGrafter"/>
</dbReference>
<keyword evidence="6" id="KW-1185">Reference proteome</keyword>
<comment type="caution">
    <text evidence="5">The sequence shown here is derived from an EMBL/GenBank/DDBJ whole genome shotgun (WGS) entry which is preliminary data.</text>
</comment>
<keyword evidence="1" id="KW-0346">Stress response</keyword>
<proteinExistence type="inferred from homology"/>
<evidence type="ECO:0000256" key="3">
    <source>
        <dbReference type="ARBA" id="ARBA00038493"/>
    </source>
</evidence>
<evidence type="ECO:0000259" key="4">
    <source>
        <dbReference type="Pfam" id="PF01965"/>
    </source>
</evidence>
<name>A0A918XKB2_9ACTN</name>
<dbReference type="InterPro" id="IPR029062">
    <property type="entry name" value="Class_I_gatase-like"/>
</dbReference>
<comment type="similarity">
    <text evidence="3">Belongs to the peptidase C56 family. HSP31-like subfamily.</text>
</comment>
<feature type="domain" description="DJ-1/PfpI" evidence="4">
    <location>
        <begin position="34"/>
        <end position="156"/>
    </location>
</feature>
<sequence>MTRVELTDILDFLGRHRPELERPVALGDLLEGGHVDGVFVPGGYGPTAQLRTDDLVGSFMERCLRESTPVAAVCHGVSALLALDTSGSASVPRSVTGFSNAEERAAGADTWVPFLLETELVRHGFDYSAAPPWSCHVLQDGFLITGQNPASSEEAAKRLGALM</sequence>
<dbReference type="AlphaFoldDB" id="A0A918XKB2"/>
<dbReference type="SUPFAM" id="SSF52317">
    <property type="entry name" value="Class I glutamine amidotransferase-like"/>
    <property type="match status" value="1"/>
</dbReference>
<evidence type="ECO:0000256" key="2">
    <source>
        <dbReference type="ARBA" id="ARBA00023239"/>
    </source>
</evidence>
<dbReference type="Proteomes" id="UP000654947">
    <property type="component" value="Unassembled WGS sequence"/>
</dbReference>
<dbReference type="GO" id="GO:0019243">
    <property type="term" value="P:methylglyoxal catabolic process to D-lactate via S-lactoyl-glutathione"/>
    <property type="evidence" value="ECO:0007669"/>
    <property type="project" value="TreeGrafter"/>
</dbReference>
<dbReference type="InterPro" id="IPR050325">
    <property type="entry name" value="Prot/Nucl_acid_deglycase"/>
</dbReference>
<gene>
    <name evidence="5" type="ORF">GCM10007147_43630</name>
</gene>
<dbReference type="Pfam" id="PF01965">
    <property type="entry name" value="DJ-1_PfpI"/>
    <property type="match status" value="1"/>
</dbReference>
<evidence type="ECO:0000313" key="5">
    <source>
        <dbReference type="EMBL" id="GHD36345.1"/>
    </source>
</evidence>
<dbReference type="InterPro" id="IPR002818">
    <property type="entry name" value="DJ-1/PfpI"/>
</dbReference>
<dbReference type="PANTHER" id="PTHR48094:SF11">
    <property type="entry name" value="GLUTATHIONE-INDEPENDENT GLYOXALASE HSP31-RELATED"/>
    <property type="match status" value="1"/>
</dbReference>
<organism evidence="5 6">
    <name type="scientific">Nocardiopsis kunsanensis</name>
    <dbReference type="NCBI Taxonomy" id="141693"/>
    <lineage>
        <taxon>Bacteria</taxon>
        <taxon>Bacillati</taxon>
        <taxon>Actinomycetota</taxon>
        <taxon>Actinomycetes</taxon>
        <taxon>Streptosporangiales</taxon>
        <taxon>Nocardiopsidaceae</taxon>
        <taxon>Nocardiopsis</taxon>
    </lineage>
</organism>
<dbReference type="GO" id="GO:0005737">
    <property type="term" value="C:cytoplasm"/>
    <property type="evidence" value="ECO:0007669"/>
    <property type="project" value="TreeGrafter"/>
</dbReference>
<protein>
    <recommendedName>
        <fullName evidence="4">DJ-1/PfpI domain-containing protein</fullName>
    </recommendedName>
</protein>
<dbReference type="Gene3D" id="3.40.50.880">
    <property type="match status" value="1"/>
</dbReference>